<dbReference type="Pfam" id="PF06834">
    <property type="entry name" value="TraU"/>
    <property type="match status" value="1"/>
</dbReference>
<geneLocation type="plasmid" evidence="3">
    <name>pAzo1</name>
</geneLocation>
<dbReference type="InterPro" id="IPR009649">
    <property type="entry name" value="TraU"/>
</dbReference>
<reference evidence="2 3" key="1">
    <citation type="journal article" date="2005" name="Arch. Microbiol.">
        <title>The genome sequence of an anaerobic aromatic-degrading denitrifying bacterium, strain EbN1.</title>
        <authorList>
            <person name="Rabus R."/>
            <person name="Kube M."/>
            <person name="Heider J."/>
            <person name="Beck A."/>
            <person name="Heitmann K."/>
            <person name="Widdel F."/>
            <person name="Reinhardt R."/>
        </authorList>
    </citation>
    <scope>NUCLEOTIDE SEQUENCE [LARGE SCALE GENOMIC DNA]</scope>
    <source>
        <strain evidence="2 3">EbN1</strain>
        <plasmid evidence="3">Plasmid pAzo1</plasmid>
    </source>
</reference>
<feature type="signal peptide" evidence="1">
    <location>
        <begin position="1"/>
        <end position="23"/>
    </location>
</feature>
<dbReference type="Proteomes" id="UP000006552">
    <property type="component" value="Plasmid 1"/>
</dbReference>
<dbReference type="OrthoDB" id="9788211at2"/>
<dbReference type="AlphaFoldDB" id="Q5NX39"/>
<feature type="chain" id="PRO_5004260558" evidence="1">
    <location>
        <begin position="24"/>
        <end position="351"/>
    </location>
</feature>
<protein>
    <submittedName>
        <fullName evidence="2">Sex pilus assembly and synthesis protein</fullName>
    </submittedName>
</protein>
<dbReference type="RefSeq" id="WP_011254802.1">
    <property type="nucleotide sequence ID" value="NC_006823.1"/>
</dbReference>
<evidence type="ECO:0000256" key="1">
    <source>
        <dbReference type="SAM" id="SignalP"/>
    </source>
</evidence>
<accession>Q5NX39</accession>
<dbReference type="HOGENOM" id="CLU_058410_0_0_4"/>
<organism evidence="2 3">
    <name type="scientific">Aromatoleum aromaticum (strain DSM 19018 / LMG 30748 / EbN1)</name>
    <name type="common">Azoarcus sp. (strain EbN1)</name>
    <dbReference type="NCBI Taxonomy" id="76114"/>
    <lineage>
        <taxon>Bacteria</taxon>
        <taxon>Pseudomonadati</taxon>
        <taxon>Pseudomonadota</taxon>
        <taxon>Betaproteobacteria</taxon>
        <taxon>Rhodocyclales</taxon>
        <taxon>Rhodocyclaceae</taxon>
        <taxon>Aromatoleum</taxon>
    </lineage>
</organism>
<keyword evidence="3" id="KW-1185">Reference proteome</keyword>
<keyword evidence="1" id="KW-0732">Signal</keyword>
<sequence length="351" mass="38811">MIKRLLPLIAFVLALLTPLPSFAQTCPGKFPNPLTDICWSCMFPIRIFNANVLSMGQEDALTRDSSLLCSCLDKGGSTVFGVPVEFWEQSRFAEVVNEPYCYPMLGGMQLDISFRGLIGGTTEEITTATDYDQGAIRSGEKSFRNINYYVSPFMFIMQTVMDNDCMEKLNFDLAYTSNLDPMWDDPELAGIITPYMYAFADTAAQNACAVDCGAAAVGFPISSLFWCAGCNGGTYPLTGDNTSHLSAEQTGRLLTQRLLAKMHASGMIWATHGSDAMCRVGYPMLMMDKRAYKVSRTFYIPQRKVAGRCCDPLGRMTDLAEIGAEVPVYGKDMGYTIFRKRHCCQGVVDLQ</sequence>
<name>Q5NX39_AROAE</name>
<evidence type="ECO:0000313" key="2">
    <source>
        <dbReference type="EMBL" id="CAI10375.1"/>
    </source>
</evidence>
<proteinExistence type="predicted"/>
<keyword evidence="2" id="KW-0614">Plasmid</keyword>
<dbReference type="KEGG" id="eba:p1B175"/>
<evidence type="ECO:0000313" key="3">
    <source>
        <dbReference type="Proteomes" id="UP000006552"/>
    </source>
</evidence>
<dbReference type="EMBL" id="CR555307">
    <property type="protein sequence ID" value="CAI10375.1"/>
    <property type="molecule type" value="Genomic_DNA"/>
</dbReference>
<gene>
    <name evidence="2" type="primary">traU</name>
    <name evidence="2" type="ORF">p1B175</name>
</gene>